<dbReference type="Proteomes" id="UP000494252">
    <property type="component" value="Unassembled WGS sequence"/>
</dbReference>
<name>A0A6J5FJ33_9BURK</name>
<organism evidence="1 2">
    <name type="scientific">Paraburkholderia fynbosensis</name>
    <dbReference type="NCBI Taxonomy" id="1200993"/>
    <lineage>
        <taxon>Bacteria</taxon>
        <taxon>Pseudomonadati</taxon>
        <taxon>Pseudomonadota</taxon>
        <taxon>Betaproteobacteria</taxon>
        <taxon>Burkholderiales</taxon>
        <taxon>Burkholderiaceae</taxon>
        <taxon>Paraburkholderia</taxon>
    </lineage>
</organism>
<reference evidence="1 2" key="1">
    <citation type="submission" date="2020-04" db="EMBL/GenBank/DDBJ databases">
        <authorList>
            <person name="De Canck E."/>
        </authorList>
    </citation>
    <scope>NUCLEOTIDE SEQUENCE [LARGE SCALE GENOMIC DNA]</scope>
    <source>
        <strain evidence="1 2">LMG 27177</strain>
    </source>
</reference>
<dbReference type="AlphaFoldDB" id="A0A6J5FJ33"/>
<accession>A0A6J5FJ33</accession>
<gene>
    <name evidence="1" type="ORF">LMG27177_01007</name>
</gene>
<dbReference type="EMBL" id="CADIKI010000002">
    <property type="protein sequence ID" value="CAB3780826.1"/>
    <property type="molecule type" value="Genomic_DNA"/>
</dbReference>
<evidence type="ECO:0000313" key="2">
    <source>
        <dbReference type="Proteomes" id="UP000494252"/>
    </source>
</evidence>
<sequence>MSIFSYRKHLRFLTPAQRRRWWDQKKRLTPRVRISGAYVPPSVSREFAYVKVG</sequence>
<protein>
    <submittedName>
        <fullName evidence="1">Uncharacterized protein</fullName>
    </submittedName>
</protein>
<keyword evidence="2" id="KW-1185">Reference proteome</keyword>
<evidence type="ECO:0000313" key="1">
    <source>
        <dbReference type="EMBL" id="CAB3780826.1"/>
    </source>
</evidence>
<proteinExistence type="predicted"/>